<reference evidence="12 13" key="1">
    <citation type="submission" date="2018-12" db="EMBL/GenBank/DDBJ databases">
        <title>Draft genome sequence of Xylaria grammica IHI A82.</title>
        <authorList>
            <person name="Buettner E."/>
            <person name="Kellner H."/>
        </authorList>
    </citation>
    <scope>NUCLEOTIDE SEQUENCE [LARGE SCALE GENOMIC DNA]</scope>
    <source>
        <strain evidence="12 13">IHI A82</strain>
    </source>
</reference>
<dbReference type="SMART" id="SM00827">
    <property type="entry name" value="PKS_AT"/>
    <property type="match status" value="1"/>
</dbReference>
<dbReference type="InterPro" id="IPR049900">
    <property type="entry name" value="PKS_mFAS_DH"/>
</dbReference>
<evidence type="ECO:0000259" key="10">
    <source>
        <dbReference type="PROSITE" id="PS52004"/>
    </source>
</evidence>
<dbReference type="InterPro" id="IPR020843">
    <property type="entry name" value="ER"/>
</dbReference>
<dbReference type="Gene3D" id="1.10.1200.10">
    <property type="entry name" value="ACP-like"/>
    <property type="match status" value="1"/>
</dbReference>
<dbReference type="SUPFAM" id="SSF52151">
    <property type="entry name" value="FabD/lysophospholipase-like"/>
    <property type="match status" value="1"/>
</dbReference>
<evidence type="ECO:0000259" key="11">
    <source>
        <dbReference type="PROSITE" id="PS52019"/>
    </source>
</evidence>
<comment type="caution">
    <text evidence="12">The sequence shown here is derived from an EMBL/GenBank/DDBJ whole genome shotgun (WGS) entry which is preliminary data.</text>
</comment>
<dbReference type="SMART" id="SM00823">
    <property type="entry name" value="PKS_PP"/>
    <property type="match status" value="1"/>
</dbReference>
<dbReference type="CDD" id="cd05195">
    <property type="entry name" value="enoyl_red"/>
    <property type="match status" value="1"/>
</dbReference>
<evidence type="ECO:0000256" key="6">
    <source>
        <dbReference type="ARBA" id="ARBA00023268"/>
    </source>
</evidence>
<dbReference type="InterPro" id="IPR013968">
    <property type="entry name" value="PKS_KR"/>
</dbReference>
<dbReference type="GO" id="GO:1901336">
    <property type="term" value="P:lactone biosynthetic process"/>
    <property type="evidence" value="ECO:0007669"/>
    <property type="project" value="UniProtKB-ARBA"/>
</dbReference>
<sequence>MIMNSSCVDLPNSARNGLTAELSGGVNGVVNSQPDTIPIAIIGMGCRFPGDASSPERLWELLANGRSTWTEIPPDRFNKDAFYHPQADHLGTTNVIGGHFLNEDIAAWDASFFNFTAEAAKATDPQLRILLETTFEALENAGLSMESIARSDTSVYAGEFTKDYYDSFLKDGDSIPRYFTTGSEMTMISNRISHFFDLRGPSVSIDTGCSTALVGLHLGCQSIRSGESKISIVGGTNLMINPDRFISESNLGFLGTTGKCFSFDSRAEGYGRGEGIATLIVKSLEGALRDGDPIRAVIRETALNQDGKTPTITSPSQESQEEIIRMCYRKAGLDPLETNYVEAHGTGTRTGDPIEASAVGTVFGKKRSLENPLLVGSVKTNIGHLEAASGLASVIKLAMAIERGQIPPSINFETPNPDIDLDRLKLKVPTQLEAWPADQVRRGSVSNFGYGGTNSHVIMEDPRHLEELFRSKLFGHSPPNGHKTGDMNGLPVTNGVATNSIDAVKSPTSRVYVLSAHSEGACLSRIQQLRRYLETPTHLPVELGDLAFTLGEKRTQFPWRVALSADTATALAEGLSGSALRPKHVAAPPRLGFVFTGQGAQWHAMGRELIAAYPAFAAAVHGADGYLRSLGASWSLLDELTRDARSTRVDQPEFSFPLCIALQVCLVELLRGWGVKPVAVTGHSSGEISAAFAAGAINMREALEVAYVRGVLTQEHVSTAKVRGAMLAVALGPAEVRPYVESTAPRKVVVACINSPSSVTLSGDADGIRELKFKLNGDNIFARQLKVEAAYHSHHMNSIADRYRAALDKGLGDGEHNRHLLDDILFYSPVSGKRVRNAADLGAGHWVENMVQPVLFSACLRNMILPAESDALPVDVLVEIGPHGALAGPVRQTLALPELKDSDIVYTTCLTRGKNSVQTAHEMVCMLVERGYPIDLKEVNFPVADIEPRVLRDLPTYPWNRSVQHWSEPYSNTQFRTRGHPPHDLLGVRAKESNPLAPIWRHGIRPSEIPWVRDHIIDSVIVYPAAGCIAMAIEAIRQYHSGSDMGTISEYELRDVEILRAVVIPDSTTGTELQLSLRGCSDKSFNALHSKEFSICSHSPLNGWVEHCKGLISVTFDSKTDDASTWSSVSHAAGNRPREPFVASRRITPEQLFGGLHDVGVKHGPAFQNLVEIKAGRGQSYGTFRIANTKSLMPGHYEQDHVIHPVTLDAVFQLAYPALSKGESKLVGSAIPRSIKTMNLSASIVNTPGHLFQNYTRLLRQDSRGFDVELVTMNAPDDVDTLPILCVSGMHFESLGLSADANQVHDWADSSLHMKMKWREDLTLLPSESLNKMLSFEPDEADAVSIRDLRKAAYIYIHEAIHSLTDTEVKGLDGHFKSLYTWMGSQKTKAEWSEVPLGTKEALLGKIRTAGATGLLLTRIGESLAAIMRKTMDVTNIVMKGNSLYSFYESDLGYKRCLSQMGKLLELFAHKNPCAKVLEIGAGTGACTAAALRAFGREGRASFASYDFTDTSEDRLNEAKQRFGSWGDLVRCETLDIERDPSAQGFGLASYDLIISAHCLHAVKSAERALLNIRKLLRPEGKLILIERTRESIDLQLVLRALPEWQPNNEPAPVLGIEAWNNLLIATGFTELDARVQDFEDDAYSTYSVMMSTADRALSRSTAYPCISIIYAGASPPKTWLESLASKVLELTSQQPIVSELHELNTRNSFCIFVGEAEETFLDTMNNGDWAAVKKLLLDSPGVLWISRGAAYESDRPMAALHSGLLRTLRQEDSSKLLVSLDLDLQSEPWTDESVNTIARILNQVGLDRQDAGHRVQPFGSKCSAPELKPFIQPGRELCLEVGTEGLLDTLRFVDMPGQGDLSTDYVEIEPKAFGLNFRDIMVSMGQMHPRILGFECSGIITRVGSQSENLHNLKPGDRVAAYTFTGGWRNHVRVPWNNVGKIPDSMPWEAAASVPMIWVTAYFALVDVSRLRRGETVLIHSATGGVGQAAVILAQRLIGANVLCTVGSEEKRDFVMQNYGIPPECIFSSRNTSFQHGVMARTGGKGVDVVLNSLAGSLLDASWKCVAPHGRFVEIGKRDIQDGKSLPMEVFQRAVSFSAIDIHQLAQNKGDVYSETLQKVLGLLGDGTLPPVTPITTYPLSEIRSAFRAVQAGKHRGKIVILPRPDNLVPVMPRQSRVQLSPRHTYLITGGIRGLGQSIAQWAVDKGARNLGCRVELCNCDIGSFPSLTETLGRLEHDMPPIRGIIQGAAVLEDSVLENMTLEQWDRALHPKVQGTLNLQRWVTEHIRDNIDFFVILSSIVGVAGNTSQANYGAGGAFQDALARHLRGKNIPAVSIDLAAVRSLGIAARTEGAIDHLVRHGHRVIEEHHVLQALEYAVLNLKSKTHGDTTGQIITGLGSFSDTSNYSWQADARFLRLKDNPRSGLGGAHRETAKESSVLHVQLGSSSSSADRVVLIVSALSKKLAEICMVDENTIDASLPLSRYGVDSLVAVELRNWLVTATKTDVSLFDLLQSASLTILAQVVVEKAAAGANG</sequence>
<dbReference type="Gene3D" id="3.10.129.110">
    <property type="entry name" value="Polyketide synthase dehydratase"/>
    <property type="match status" value="1"/>
</dbReference>
<dbReference type="InterPro" id="IPR036291">
    <property type="entry name" value="NAD(P)-bd_dom_sf"/>
</dbReference>
<dbReference type="InterPro" id="IPR018201">
    <property type="entry name" value="Ketoacyl_synth_AS"/>
</dbReference>
<dbReference type="SMART" id="SM00822">
    <property type="entry name" value="PKS_KR"/>
    <property type="match status" value="1"/>
</dbReference>
<dbReference type="InterPro" id="IPR013217">
    <property type="entry name" value="Methyltransf_12"/>
</dbReference>
<dbReference type="SUPFAM" id="SSF53901">
    <property type="entry name" value="Thiolase-like"/>
    <property type="match status" value="1"/>
</dbReference>
<feature type="domain" description="Ketosynthase family 3 (KS3)" evidence="10">
    <location>
        <begin position="36"/>
        <end position="461"/>
    </location>
</feature>
<proteinExistence type="predicted"/>
<dbReference type="Pfam" id="PF23114">
    <property type="entry name" value="NAD-bd_HRPKS_sdrA"/>
    <property type="match status" value="1"/>
</dbReference>
<dbReference type="Proteomes" id="UP000286045">
    <property type="component" value="Unassembled WGS sequence"/>
</dbReference>
<evidence type="ECO:0000256" key="1">
    <source>
        <dbReference type="ARBA" id="ARBA00022450"/>
    </source>
</evidence>
<dbReference type="GO" id="GO:0016491">
    <property type="term" value="F:oxidoreductase activity"/>
    <property type="evidence" value="ECO:0007669"/>
    <property type="project" value="UniProtKB-KW"/>
</dbReference>
<dbReference type="Pfam" id="PF14765">
    <property type="entry name" value="PS-DH"/>
    <property type="match status" value="1"/>
</dbReference>
<dbReference type="InterPro" id="IPR014030">
    <property type="entry name" value="Ketoacyl_synth_N"/>
</dbReference>
<dbReference type="InterPro" id="IPR057326">
    <property type="entry name" value="KR_dom"/>
</dbReference>
<dbReference type="InterPro" id="IPR020807">
    <property type="entry name" value="PKS_DH"/>
</dbReference>
<dbReference type="Pfam" id="PF08659">
    <property type="entry name" value="KR"/>
    <property type="match status" value="1"/>
</dbReference>
<dbReference type="SUPFAM" id="SSF55048">
    <property type="entry name" value="Probable ACP-binding domain of malonyl-CoA ACP transacylase"/>
    <property type="match status" value="1"/>
</dbReference>
<gene>
    <name evidence="12" type="ORF">EKO27_g7916</name>
</gene>
<dbReference type="Pfam" id="PF21089">
    <property type="entry name" value="PKS_DH_N"/>
    <property type="match status" value="1"/>
</dbReference>
<dbReference type="PROSITE" id="PS00012">
    <property type="entry name" value="PHOSPHOPANTETHEINE"/>
    <property type="match status" value="1"/>
</dbReference>
<dbReference type="InterPro" id="IPR016039">
    <property type="entry name" value="Thiolase-like"/>
</dbReference>
<dbReference type="Gene3D" id="3.40.50.150">
    <property type="entry name" value="Vaccinia Virus protein VP39"/>
    <property type="match status" value="1"/>
</dbReference>
<dbReference type="EMBL" id="RYZI01000275">
    <property type="protein sequence ID" value="RWA07194.1"/>
    <property type="molecule type" value="Genomic_DNA"/>
</dbReference>
<dbReference type="InterPro" id="IPR020806">
    <property type="entry name" value="PKS_PP-bd"/>
</dbReference>
<evidence type="ECO:0000313" key="13">
    <source>
        <dbReference type="Proteomes" id="UP000286045"/>
    </source>
</evidence>
<feature type="domain" description="Carrier" evidence="9">
    <location>
        <begin position="2448"/>
        <end position="2529"/>
    </location>
</feature>
<dbReference type="Gene3D" id="3.40.50.720">
    <property type="entry name" value="NAD(P)-binding Rossmann-like Domain"/>
    <property type="match status" value="1"/>
</dbReference>
<dbReference type="Pfam" id="PF13602">
    <property type="entry name" value="ADH_zinc_N_2"/>
    <property type="match status" value="1"/>
</dbReference>
<keyword evidence="5" id="KW-0560">Oxidoreductase</keyword>
<dbReference type="Gene3D" id="3.30.70.3290">
    <property type="match status" value="1"/>
</dbReference>
<dbReference type="PANTHER" id="PTHR43775">
    <property type="entry name" value="FATTY ACID SYNTHASE"/>
    <property type="match status" value="1"/>
</dbReference>
<dbReference type="InterPro" id="IPR049552">
    <property type="entry name" value="PKS_DH_N"/>
</dbReference>
<dbReference type="FunFam" id="3.40.50.720:FF:000209">
    <property type="entry name" value="Polyketide synthase Pks12"/>
    <property type="match status" value="1"/>
</dbReference>
<dbReference type="InterPro" id="IPR006162">
    <property type="entry name" value="Ppantetheine_attach_site"/>
</dbReference>
<evidence type="ECO:0000256" key="7">
    <source>
        <dbReference type="ARBA" id="ARBA00023315"/>
    </source>
</evidence>
<dbReference type="InterPro" id="IPR020841">
    <property type="entry name" value="PKS_Beta-ketoAc_synthase_dom"/>
</dbReference>
<keyword evidence="6" id="KW-0511">Multifunctional enzyme</keyword>
<dbReference type="InterPro" id="IPR014043">
    <property type="entry name" value="Acyl_transferase_dom"/>
</dbReference>
<dbReference type="GO" id="GO:0004312">
    <property type="term" value="F:fatty acid synthase activity"/>
    <property type="evidence" value="ECO:0007669"/>
    <property type="project" value="TreeGrafter"/>
</dbReference>
<dbReference type="Pfam" id="PF02801">
    <property type="entry name" value="Ketoacyl-synt_C"/>
    <property type="match status" value="1"/>
</dbReference>
<dbReference type="InterPro" id="IPR056501">
    <property type="entry name" value="NAD-bd_HRPKS_sdrA"/>
</dbReference>
<keyword evidence="4" id="KW-0521">NADP</keyword>
<dbReference type="GO" id="GO:0004315">
    <property type="term" value="F:3-oxoacyl-[acyl-carrier-protein] synthase activity"/>
    <property type="evidence" value="ECO:0007669"/>
    <property type="project" value="InterPro"/>
</dbReference>
<keyword evidence="7" id="KW-0012">Acyltransferase</keyword>
<dbReference type="CDD" id="cd00833">
    <property type="entry name" value="PKS"/>
    <property type="match status" value="1"/>
</dbReference>
<feature type="domain" description="PKS/mFAS DH" evidence="11">
    <location>
        <begin position="983"/>
        <end position="1301"/>
    </location>
</feature>
<dbReference type="PROSITE" id="PS52004">
    <property type="entry name" value="KS3_2"/>
    <property type="match status" value="1"/>
</dbReference>
<keyword evidence="3" id="KW-0808">Transferase</keyword>
<dbReference type="PANTHER" id="PTHR43775:SF29">
    <property type="entry name" value="ASPERFURANONE POLYKETIDE SYNTHASE AFOG-RELATED"/>
    <property type="match status" value="1"/>
</dbReference>
<dbReference type="InterPro" id="IPR013154">
    <property type="entry name" value="ADH-like_N"/>
</dbReference>
<evidence type="ECO:0000259" key="9">
    <source>
        <dbReference type="PROSITE" id="PS50075"/>
    </source>
</evidence>
<dbReference type="Pfam" id="PF16197">
    <property type="entry name" value="KAsynt_C_assoc"/>
    <property type="match status" value="1"/>
</dbReference>
<dbReference type="SMART" id="SM00826">
    <property type="entry name" value="PKS_DH"/>
    <property type="match status" value="1"/>
</dbReference>
<dbReference type="SUPFAM" id="SSF53335">
    <property type="entry name" value="S-adenosyl-L-methionine-dependent methyltransferases"/>
    <property type="match status" value="1"/>
</dbReference>
<dbReference type="Pfam" id="PF08242">
    <property type="entry name" value="Methyltransf_12"/>
    <property type="match status" value="1"/>
</dbReference>
<dbReference type="InterPro" id="IPR016036">
    <property type="entry name" value="Malonyl_transacylase_ACP-bd"/>
</dbReference>
<dbReference type="SUPFAM" id="SSF50129">
    <property type="entry name" value="GroES-like"/>
    <property type="match status" value="1"/>
</dbReference>
<evidence type="ECO:0000256" key="3">
    <source>
        <dbReference type="ARBA" id="ARBA00022679"/>
    </source>
</evidence>
<dbReference type="PROSITE" id="PS52019">
    <property type="entry name" value="PKS_MFAS_DH"/>
    <property type="match status" value="1"/>
</dbReference>
<feature type="region of interest" description="N-terminal hotdog fold" evidence="8">
    <location>
        <begin position="983"/>
        <end position="1119"/>
    </location>
</feature>
<dbReference type="SUPFAM" id="SSF51735">
    <property type="entry name" value="NAD(P)-binding Rossmann-fold domains"/>
    <property type="match status" value="2"/>
</dbReference>
<dbReference type="GO" id="GO:0006633">
    <property type="term" value="P:fatty acid biosynthetic process"/>
    <property type="evidence" value="ECO:0007669"/>
    <property type="project" value="InterPro"/>
</dbReference>
<dbReference type="STRING" id="363999.A0A439CY80"/>
<dbReference type="Pfam" id="PF23297">
    <property type="entry name" value="ACP_SdgA_C"/>
    <property type="match status" value="1"/>
</dbReference>
<dbReference type="SMART" id="SM00829">
    <property type="entry name" value="PKS_ER"/>
    <property type="match status" value="1"/>
</dbReference>
<dbReference type="InterPro" id="IPR011032">
    <property type="entry name" value="GroES-like_sf"/>
</dbReference>
<dbReference type="InterPro" id="IPR016035">
    <property type="entry name" value="Acyl_Trfase/lysoPLipase"/>
</dbReference>
<dbReference type="Pfam" id="PF00698">
    <property type="entry name" value="Acyl_transf_1"/>
    <property type="match status" value="1"/>
</dbReference>
<evidence type="ECO:0000256" key="8">
    <source>
        <dbReference type="PROSITE-ProRule" id="PRU01363"/>
    </source>
</evidence>
<dbReference type="InterPro" id="IPR001227">
    <property type="entry name" value="Ac_transferase_dom_sf"/>
</dbReference>
<dbReference type="SMART" id="SM00825">
    <property type="entry name" value="PKS_KS"/>
    <property type="match status" value="1"/>
</dbReference>
<dbReference type="PROSITE" id="PS50075">
    <property type="entry name" value="CARRIER"/>
    <property type="match status" value="1"/>
</dbReference>
<dbReference type="Gene3D" id="3.40.366.10">
    <property type="entry name" value="Malonyl-Coenzyme A Acyl Carrier Protein, domain 2"/>
    <property type="match status" value="1"/>
</dbReference>
<organism evidence="12 13">
    <name type="scientific">Xylaria grammica</name>
    <dbReference type="NCBI Taxonomy" id="363999"/>
    <lineage>
        <taxon>Eukaryota</taxon>
        <taxon>Fungi</taxon>
        <taxon>Dikarya</taxon>
        <taxon>Ascomycota</taxon>
        <taxon>Pezizomycotina</taxon>
        <taxon>Sordariomycetes</taxon>
        <taxon>Xylariomycetidae</taxon>
        <taxon>Xylariales</taxon>
        <taxon>Xylariaceae</taxon>
        <taxon>Xylaria</taxon>
    </lineage>
</organism>
<dbReference type="SUPFAM" id="SSF47336">
    <property type="entry name" value="ACP-like"/>
    <property type="match status" value="1"/>
</dbReference>
<dbReference type="InterPro" id="IPR036736">
    <property type="entry name" value="ACP-like_sf"/>
</dbReference>
<dbReference type="Pfam" id="PF00109">
    <property type="entry name" value="ketoacyl-synt"/>
    <property type="match status" value="1"/>
</dbReference>
<protein>
    <submittedName>
        <fullName evidence="12">Uncharacterized protein</fullName>
    </submittedName>
</protein>
<keyword evidence="13" id="KW-1185">Reference proteome</keyword>
<feature type="active site" description="Proton donor; for dehydratase activity" evidence="8">
    <location>
        <position position="1209"/>
    </location>
</feature>
<name>A0A439CY80_9PEZI</name>
<dbReference type="InterPro" id="IPR014031">
    <property type="entry name" value="Ketoacyl_synth_C"/>
</dbReference>
<dbReference type="InterPro" id="IPR032821">
    <property type="entry name" value="PKS_assoc"/>
</dbReference>
<evidence type="ECO:0000313" key="12">
    <source>
        <dbReference type="EMBL" id="RWA07194.1"/>
    </source>
</evidence>
<feature type="active site" description="Proton acceptor; for dehydratase activity" evidence="8">
    <location>
        <position position="1015"/>
    </location>
</feature>
<evidence type="ECO:0000256" key="2">
    <source>
        <dbReference type="ARBA" id="ARBA00022553"/>
    </source>
</evidence>
<keyword evidence="1" id="KW-0596">Phosphopantetheine</keyword>
<dbReference type="InterPro" id="IPR009081">
    <property type="entry name" value="PP-bd_ACP"/>
</dbReference>
<evidence type="ECO:0000256" key="5">
    <source>
        <dbReference type="ARBA" id="ARBA00023002"/>
    </source>
</evidence>
<evidence type="ECO:0000256" key="4">
    <source>
        <dbReference type="ARBA" id="ARBA00022857"/>
    </source>
</evidence>
<dbReference type="Pfam" id="PF08240">
    <property type="entry name" value="ADH_N"/>
    <property type="match status" value="1"/>
</dbReference>
<dbReference type="InterPro" id="IPR042104">
    <property type="entry name" value="PKS_dehydratase_sf"/>
</dbReference>
<keyword evidence="2" id="KW-0597">Phosphoprotein</keyword>
<dbReference type="GO" id="GO:0031177">
    <property type="term" value="F:phosphopantetheine binding"/>
    <property type="evidence" value="ECO:0007669"/>
    <property type="project" value="InterPro"/>
</dbReference>
<dbReference type="InterPro" id="IPR029063">
    <property type="entry name" value="SAM-dependent_MTases_sf"/>
</dbReference>
<dbReference type="Gene3D" id="3.90.180.10">
    <property type="entry name" value="Medium-chain alcohol dehydrogenases, catalytic domain"/>
    <property type="match status" value="1"/>
</dbReference>
<dbReference type="PROSITE" id="PS00606">
    <property type="entry name" value="KS3_1"/>
    <property type="match status" value="1"/>
</dbReference>
<feature type="region of interest" description="C-terminal hotdog fold" evidence="8">
    <location>
        <begin position="1143"/>
        <end position="1301"/>
    </location>
</feature>
<accession>A0A439CY80</accession>
<dbReference type="GO" id="GO:0030639">
    <property type="term" value="P:polyketide biosynthetic process"/>
    <property type="evidence" value="ECO:0007669"/>
    <property type="project" value="UniProtKB-ARBA"/>
</dbReference>
<dbReference type="InterPro" id="IPR050091">
    <property type="entry name" value="PKS_NRPS_Biosynth_Enz"/>
</dbReference>
<dbReference type="Gene3D" id="3.40.47.10">
    <property type="match status" value="1"/>
</dbReference>
<dbReference type="InterPro" id="IPR049551">
    <property type="entry name" value="PKS_DH_C"/>
</dbReference>